<dbReference type="InterPro" id="IPR021109">
    <property type="entry name" value="Peptidase_aspartic_dom_sf"/>
</dbReference>
<dbReference type="PROSITE" id="PS51767">
    <property type="entry name" value="PEPTIDASE_A1"/>
    <property type="match status" value="1"/>
</dbReference>
<evidence type="ECO:0000313" key="8">
    <source>
        <dbReference type="EMBL" id="KAL1869778.1"/>
    </source>
</evidence>
<evidence type="ECO:0000256" key="4">
    <source>
        <dbReference type="ARBA" id="ARBA00022801"/>
    </source>
</evidence>
<keyword evidence="6" id="KW-0732">Signal</keyword>
<keyword evidence="2 5" id="KW-0645">Protease</keyword>
<dbReference type="InterPro" id="IPR033121">
    <property type="entry name" value="PEPTIDASE_A1"/>
</dbReference>
<dbReference type="PRINTS" id="PR00792">
    <property type="entry name" value="PEPSIN"/>
</dbReference>
<dbReference type="Proteomes" id="UP001583193">
    <property type="component" value="Unassembled WGS sequence"/>
</dbReference>
<dbReference type="InterPro" id="IPR034163">
    <property type="entry name" value="Aspergillopepsin-like_cat_dom"/>
</dbReference>
<evidence type="ECO:0000256" key="6">
    <source>
        <dbReference type="SAM" id="SignalP"/>
    </source>
</evidence>
<dbReference type="InterPro" id="IPR001461">
    <property type="entry name" value="Aspartic_peptidase_A1"/>
</dbReference>
<proteinExistence type="inferred from homology"/>
<sequence>MVNTSLLAALTAYAVAVSAAPTAPQVKGFSVNQVAVPKGVYRHPAAQLAKAYGKYHATVPTQVAAAAAATGSVTTNPTSNDEEYITQVTVGDDTLGLDFDTGSADLWVFSSQTPSSERSGHDYYTPGSSAQKIDGATWSISYGDGSSASGDVYKDKVTVGGVSYDSQAVESAEKVSSEFTQDTANDGLLGLAFSSINTVQPTPQKTFFDNVKSSLSEPIFAVALKHNAPGVYDFGYTDSSKYTGSITYTDVDNSQGFWGFTADGYSIGSDSSSDSITGIADTGTTLLLLDDSIVDAYYEQVNGASYDSSQGGYVFPSSASLPDFSVTIGDYTATVPGEYISFADVGNGQTFGGIQSNSGIGFSIFGDVFLKSQYVVFDASGPRLGFAAQA</sequence>
<dbReference type="Pfam" id="PF00026">
    <property type="entry name" value="Asp"/>
    <property type="match status" value="1"/>
</dbReference>
<dbReference type="CDD" id="cd06097">
    <property type="entry name" value="Aspergillopepsin_like"/>
    <property type="match status" value="1"/>
</dbReference>
<evidence type="ECO:0000256" key="2">
    <source>
        <dbReference type="ARBA" id="ARBA00022670"/>
    </source>
</evidence>
<comment type="caution">
    <text evidence="8">The sequence shown here is derived from an EMBL/GenBank/DDBJ whole genome shotgun (WGS) entry which is preliminary data.</text>
</comment>
<evidence type="ECO:0000313" key="9">
    <source>
        <dbReference type="Proteomes" id="UP001583193"/>
    </source>
</evidence>
<gene>
    <name evidence="8" type="ORF">Plec18167_007702</name>
</gene>
<comment type="similarity">
    <text evidence="1 5">Belongs to the peptidase A1 family.</text>
</comment>
<dbReference type="InterPro" id="IPR001969">
    <property type="entry name" value="Aspartic_peptidase_AS"/>
</dbReference>
<evidence type="ECO:0000259" key="7">
    <source>
        <dbReference type="PROSITE" id="PS51767"/>
    </source>
</evidence>
<evidence type="ECO:0000256" key="1">
    <source>
        <dbReference type="ARBA" id="ARBA00007447"/>
    </source>
</evidence>
<accession>A0ABR3X1E2</accession>
<feature type="domain" description="Peptidase A1" evidence="7">
    <location>
        <begin position="84"/>
        <end position="387"/>
    </location>
</feature>
<keyword evidence="4 5" id="KW-0378">Hydrolase</keyword>
<evidence type="ECO:0000256" key="5">
    <source>
        <dbReference type="RuleBase" id="RU000454"/>
    </source>
</evidence>
<protein>
    <recommendedName>
        <fullName evidence="7">Peptidase A1 domain-containing protein</fullName>
    </recommendedName>
</protein>
<organism evidence="8 9">
    <name type="scientific">Paecilomyces lecythidis</name>
    <dbReference type="NCBI Taxonomy" id="3004212"/>
    <lineage>
        <taxon>Eukaryota</taxon>
        <taxon>Fungi</taxon>
        <taxon>Dikarya</taxon>
        <taxon>Ascomycota</taxon>
        <taxon>Pezizomycotina</taxon>
        <taxon>Eurotiomycetes</taxon>
        <taxon>Eurotiomycetidae</taxon>
        <taxon>Eurotiales</taxon>
        <taxon>Thermoascaceae</taxon>
        <taxon>Paecilomyces</taxon>
    </lineage>
</organism>
<keyword evidence="9" id="KW-1185">Reference proteome</keyword>
<dbReference type="PROSITE" id="PS00141">
    <property type="entry name" value="ASP_PROTEASE"/>
    <property type="match status" value="1"/>
</dbReference>
<reference evidence="8 9" key="1">
    <citation type="journal article" date="2024" name="IMA Fungus">
        <title>IMA Genome - F19 : A genome assembly and annotation guide to empower mycologists, including annotated draft genome sequences of Ceratocystis pirilliformis, Diaporthe australafricana, Fusarium ophioides, Paecilomyces lecythidis, and Sporothrix stenoceras.</title>
        <authorList>
            <person name="Aylward J."/>
            <person name="Wilson A.M."/>
            <person name="Visagie C.M."/>
            <person name="Spraker J."/>
            <person name="Barnes I."/>
            <person name="Buitendag C."/>
            <person name="Ceriani C."/>
            <person name="Del Mar Angel L."/>
            <person name="du Plessis D."/>
            <person name="Fuchs T."/>
            <person name="Gasser K."/>
            <person name="Kramer D."/>
            <person name="Li W."/>
            <person name="Munsamy K."/>
            <person name="Piso A."/>
            <person name="Price J.L."/>
            <person name="Sonnekus B."/>
            <person name="Thomas C."/>
            <person name="van der Nest A."/>
            <person name="van Dijk A."/>
            <person name="van Heerden A."/>
            <person name="van Vuuren N."/>
            <person name="Yilmaz N."/>
            <person name="Duong T.A."/>
            <person name="van der Merwe N.A."/>
            <person name="Wingfield M.J."/>
            <person name="Wingfield B.D."/>
        </authorList>
    </citation>
    <scope>NUCLEOTIDE SEQUENCE [LARGE SCALE GENOMIC DNA]</scope>
    <source>
        <strain evidence="8 9">CMW 18167</strain>
    </source>
</reference>
<feature type="chain" id="PRO_5045439089" description="Peptidase A1 domain-containing protein" evidence="6">
    <location>
        <begin position="20"/>
        <end position="390"/>
    </location>
</feature>
<dbReference type="Gene3D" id="2.40.70.10">
    <property type="entry name" value="Acid Proteases"/>
    <property type="match status" value="2"/>
</dbReference>
<name>A0ABR3X1E2_9EURO</name>
<keyword evidence="3 5" id="KW-0064">Aspartyl protease</keyword>
<dbReference type="SUPFAM" id="SSF50630">
    <property type="entry name" value="Acid proteases"/>
    <property type="match status" value="1"/>
</dbReference>
<dbReference type="EMBL" id="JAVDPF010000033">
    <property type="protein sequence ID" value="KAL1869778.1"/>
    <property type="molecule type" value="Genomic_DNA"/>
</dbReference>
<dbReference type="PANTHER" id="PTHR47966">
    <property type="entry name" value="BETA-SITE APP-CLEAVING ENZYME, ISOFORM A-RELATED"/>
    <property type="match status" value="1"/>
</dbReference>
<dbReference type="PANTHER" id="PTHR47966:SF2">
    <property type="entry name" value="ASPERGILLOPEPSIN-1-RELATED"/>
    <property type="match status" value="1"/>
</dbReference>
<evidence type="ECO:0000256" key="3">
    <source>
        <dbReference type="ARBA" id="ARBA00022750"/>
    </source>
</evidence>
<feature type="signal peptide" evidence="6">
    <location>
        <begin position="1"/>
        <end position="19"/>
    </location>
</feature>